<evidence type="ECO:0000313" key="11">
    <source>
        <dbReference type="Proteomes" id="UP000824890"/>
    </source>
</evidence>
<evidence type="ECO:0000256" key="6">
    <source>
        <dbReference type="ARBA" id="ARBA00022737"/>
    </source>
</evidence>
<feature type="transmembrane region" description="Helical" evidence="9">
    <location>
        <begin position="46"/>
        <end position="65"/>
    </location>
</feature>
<comment type="caution">
    <text evidence="10">The sequence shown here is derived from an EMBL/GenBank/DDBJ whole genome shotgun (WGS) entry which is preliminary data.</text>
</comment>
<dbReference type="Gene3D" id="1.20.1280.290">
    <property type="match status" value="4"/>
</dbReference>
<feature type="transmembrane region" description="Helical" evidence="9">
    <location>
        <begin position="604"/>
        <end position="623"/>
    </location>
</feature>
<dbReference type="InterPro" id="IPR036691">
    <property type="entry name" value="Endo/exonu/phosph_ase_sf"/>
</dbReference>
<keyword evidence="11" id="KW-1185">Reference proteome</keyword>
<sequence>MTDIKTARTIVGAIGNVIAFGLYSAPIPTMVKICKMKSVAEFKPDPYIATVINCMMWAFYGLPFVTPDNILVITNNGVGLAMELVYVIIFFTFATSPVRKKITIAIVIEVLFMAVVVFCTLYFLHTTKQRSMLVGILCIIFNVIMYAAPLTAMAQVIKTKSVKYMPFSLSLANFMNGAIWIVYSCLKFDLYILEAELFEAQSNGLTYSWWNNQEANPVSKKIDHALFNHHWAHSFPDSFCEFLEPEQSDHAPCLVKMPSQTRRAPKPFKFFHHTIDHPDFLDTVKDAWSFDTIQGSLQFKLARSLKLLKPALRRLNTRHYSGISMRVKEQASQVALAQRQLLSSPDMETARLEHEERGKLQVLVKAEEKFYRQKSRVQWHHLGDRDTSFYHKSVIERASKNHIHYLRDADDRMINTADGIKDHAAESEAMQAIQIAITAIDPPTTVKGPDRFLWRKSADSFVLEIVSSSSVGSSWCQISIRSLRKFIKRQEFGEIHSNMTDTNTARTIVGIIGNVIAFGLFSAPIPTMVKICKMKSVSEFKPDPYVATVLNCMMWTFYGLPFVQPDSLLVITINGAGLVMELVYVVIFFIFATSPVRKRITIAMVIEVIFMAVVVFCTLYFLHTTKQRSMLVGILCIIFNIIMYASPLTVMALVIKTKSVKYMPFFLSLANFMNGAIWIVYACLKFDLYILIPNALGCLSGTIQFILYALYYKTTNWSDDDEDKEKSNLNAEIELSQA</sequence>
<feature type="transmembrane region" description="Helical" evidence="9">
    <location>
        <begin position="131"/>
        <end position="152"/>
    </location>
</feature>
<evidence type="ECO:0000313" key="10">
    <source>
        <dbReference type="EMBL" id="KAH0900412.1"/>
    </source>
</evidence>
<keyword evidence="5 9" id="KW-0812">Transmembrane</keyword>
<feature type="transmembrane region" description="Helical" evidence="9">
    <location>
        <begin position="569"/>
        <end position="592"/>
    </location>
</feature>
<evidence type="ECO:0000256" key="1">
    <source>
        <dbReference type="ARBA" id="ARBA00004127"/>
    </source>
</evidence>
<evidence type="ECO:0000256" key="4">
    <source>
        <dbReference type="ARBA" id="ARBA00022597"/>
    </source>
</evidence>
<evidence type="ECO:0000256" key="2">
    <source>
        <dbReference type="ARBA" id="ARBA00007809"/>
    </source>
</evidence>
<dbReference type="InterPro" id="IPR047664">
    <property type="entry name" value="SWEET"/>
</dbReference>
<dbReference type="Proteomes" id="UP000824890">
    <property type="component" value="Unassembled WGS sequence"/>
</dbReference>
<feature type="transmembrane region" description="Helical" evidence="9">
    <location>
        <begin position="507"/>
        <end position="525"/>
    </location>
</feature>
<dbReference type="PANTHER" id="PTHR10791:SF184">
    <property type="entry name" value="BIDIRECTIONAL SUGAR TRANSPORTER SWEET"/>
    <property type="match status" value="1"/>
</dbReference>
<evidence type="ECO:0000256" key="7">
    <source>
        <dbReference type="ARBA" id="ARBA00022989"/>
    </source>
</evidence>
<feature type="transmembrane region" description="Helical" evidence="9">
    <location>
        <begin position="629"/>
        <end position="655"/>
    </location>
</feature>
<evidence type="ECO:0000256" key="9">
    <source>
        <dbReference type="SAM" id="Phobius"/>
    </source>
</evidence>
<evidence type="ECO:0000256" key="3">
    <source>
        <dbReference type="ARBA" id="ARBA00022448"/>
    </source>
</evidence>
<comment type="subcellular location">
    <subcellularLocation>
        <location evidence="1">Endomembrane system</location>
        <topology evidence="1">Multi-pass membrane protein</topology>
    </subcellularLocation>
</comment>
<keyword evidence="3" id="KW-0813">Transport</keyword>
<keyword evidence="8 9" id="KW-0472">Membrane</keyword>
<reference evidence="10 11" key="1">
    <citation type="submission" date="2021-05" db="EMBL/GenBank/DDBJ databases">
        <title>Genome Assembly of Synthetic Allotetraploid Brassica napus Reveals Homoeologous Exchanges between Subgenomes.</title>
        <authorList>
            <person name="Davis J.T."/>
        </authorList>
    </citation>
    <scope>NUCLEOTIDE SEQUENCE [LARGE SCALE GENOMIC DNA]</scope>
    <source>
        <strain evidence="11">cv. Da-Ae</strain>
        <tissue evidence="10">Seedling</tissue>
    </source>
</reference>
<name>A0ABQ8B7E3_BRANA</name>
<evidence type="ECO:0008006" key="12">
    <source>
        <dbReference type="Google" id="ProtNLM"/>
    </source>
</evidence>
<feature type="transmembrane region" description="Helical" evidence="9">
    <location>
        <begin position="662"/>
        <end position="682"/>
    </location>
</feature>
<dbReference type="InterPro" id="IPR004316">
    <property type="entry name" value="SWEET_rpt"/>
</dbReference>
<protein>
    <recommendedName>
        <fullName evidence="12">Bidirectional sugar transporter SWEET</fullName>
    </recommendedName>
</protein>
<feature type="transmembrane region" description="Helical" evidence="9">
    <location>
        <begin position="102"/>
        <end position="125"/>
    </location>
</feature>
<accession>A0ABQ8B7E3</accession>
<dbReference type="PANTHER" id="PTHR10791">
    <property type="entry name" value="RAG1-ACTIVATING PROTEIN 1"/>
    <property type="match status" value="1"/>
</dbReference>
<dbReference type="Pfam" id="PF03083">
    <property type="entry name" value="MtN3_slv"/>
    <property type="match status" value="4"/>
</dbReference>
<keyword evidence="7 9" id="KW-1133">Transmembrane helix</keyword>
<feature type="transmembrane region" description="Helical" evidence="9">
    <location>
        <begin position="6"/>
        <end position="25"/>
    </location>
</feature>
<organism evidence="10 11">
    <name type="scientific">Brassica napus</name>
    <name type="common">Rape</name>
    <dbReference type="NCBI Taxonomy" id="3708"/>
    <lineage>
        <taxon>Eukaryota</taxon>
        <taxon>Viridiplantae</taxon>
        <taxon>Streptophyta</taxon>
        <taxon>Embryophyta</taxon>
        <taxon>Tracheophyta</taxon>
        <taxon>Spermatophyta</taxon>
        <taxon>Magnoliopsida</taxon>
        <taxon>eudicotyledons</taxon>
        <taxon>Gunneridae</taxon>
        <taxon>Pentapetalae</taxon>
        <taxon>rosids</taxon>
        <taxon>malvids</taxon>
        <taxon>Brassicales</taxon>
        <taxon>Brassicaceae</taxon>
        <taxon>Brassiceae</taxon>
        <taxon>Brassica</taxon>
    </lineage>
</organism>
<keyword evidence="4" id="KW-0762">Sugar transport</keyword>
<gene>
    <name evidence="10" type="ORF">HID58_049980</name>
</gene>
<dbReference type="SUPFAM" id="SSF56219">
    <property type="entry name" value="DNase I-like"/>
    <property type="match status" value="1"/>
</dbReference>
<proteinExistence type="inferred from homology"/>
<evidence type="ECO:0000256" key="8">
    <source>
        <dbReference type="ARBA" id="ARBA00023136"/>
    </source>
</evidence>
<dbReference type="EMBL" id="JAGKQM010000012">
    <property type="protein sequence ID" value="KAH0900412.1"/>
    <property type="molecule type" value="Genomic_DNA"/>
</dbReference>
<feature type="transmembrane region" description="Helical" evidence="9">
    <location>
        <begin position="164"/>
        <end position="183"/>
    </location>
</feature>
<feature type="transmembrane region" description="Helical" evidence="9">
    <location>
        <begin position="688"/>
        <end position="711"/>
    </location>
</feature>
<evidence type="ECO:0000256" key="5">
    <source>
        <dbReference type="ARBA" id="ARBA00022692"/>
    </source>
</evidence>
<comment type="similarity">
    <text evidence="2">Belongs to the SWEET sugar transporter family.</text>
</comment>
<feature type="transmembrane region" description="Helical" evidence="9">
    <location>
        <begin position="77"/>
        <end position="95"/>
    </location>
</feature>
<feature type="transmembrane region" description="Helical" evidence="9">
    <location>
        <begin position="545"/>
        <end position="563"/>
    </location>
</feature>
<keyword evidence="6" id="KW-0677">Repeat</keyword>